<feature type="domain" description="EamA" evidence="2">
    <location>
        <begin position="12"/>
        <end position="68"/>
    </location>
</feature>
<evidence type="ECO:0000313" key="3">
    <source>
        <dbReference type="EMBL" id="SVB46792.1"/>
    </source>
</evidence>
<feature type="transmembrane region" description="Helical" evidence="1">
    <location>
        <begin position="197"/>
        <end position="213"/>
    </location>
</feature>
<keyword evidence="1" id="KW-0812">Transmembrane</keyword>
<dbReference type="SUPFAM" id="SSF103481">
    <property type="entry name" value="Multidrug resistance efflux transporter EmrE"/>
    <property type="match status" value="2"/>
</dbReference>
<dbReference type="PANTHER" id="PTHR22911:SF76">
    <property type="entry name" value="EAMA DOMAIN-CONTAINING PROTEIN"/>
    <property type="match status" value="1"/>
</dbReference>
<feature type="transmembrane region" description="Helical" evidence="1">
    <location>
        <begin position="111"/>
        <end position="129"/>
    </location>
</feature>
<dbReference type="InterPro" id="IPR000620">
    <property type="entry name" value="EamA_dom"/>
</dbReference>
<feature type="transmembrane region" description="Helical" evidence="1">
    <location>
        <begin position="52"/>
        <end position="73"/>
    </location>
</feature>
<proteinExistence type="predicted"/>
<feature type="non-terminal residue" evidence="3">
    <location>
        <position position="1"/>
    </location>
</feature>
<evidence type="ECO:0000256" key="1">
    <source>
        <dbReference type="SAM" id="Phobius"/>
    </source>
</evidence>
<dbReference type="GO" id="GO:0016020">
    <property type="term" value="C:membrane"/>
    <property type="evidence" value="ECO:0007669"/>
    <property type="project" value="InterPro"/>
</dbReference>
<feature type="transmembrane region" description="Helical" evidence="1">
    <location>
        <begin position="20"/>
        <end position="45"/>
    </location>
</feature>
<sequence>WLTGVFFAADLAAWHKSFEYTTLANATLLANLASILVAGAGYLWLRERLGWTFALGATVAFAGASVLLGVDLSHGRDPLIGDALGLVTACFYAAYLLSVKILRRTFSVPHIMAYSSSVSAVGLLAIAYASGEQLMPQTWQAWSAVIALALISHAGGQGLIAYALAHLPASFATLSLLLQPVITATVSWGLFAQTLSPLQVGGGLLVLGGLGLARRSSLAR</sequence>
<name>A0A382E8V1_9ZZZZ</name>
<keyword evidence="1" id="KW-1133">Transmembrane helix</keyword>
<accession>A0A382E8V1</accession>
<keyword evidence="1" id="KW-0472">Membrane</keyword>
<feature type="transmembrane region" description="Helical" evidence="1">
    <location>
        <begin position="79"/>
        <end position="99"/>
    </location>
</feature>
<dbReference type="PANTHER" id="PTHR22911">
    <property type="entry name" value="ACYL-MALONYL CONDENSING ENZYME-RELATED"/>
    <property type="match status" value="1"/>
</dbReference>
<feature type="transmembrane region" description="Helical" evidence="1">
    <location>
        <begin position="171"/>
        <end position="191"/>
    </location>
</feature>
<dbReference type="Pfam" id="PF00892">
    <property type="entry name" value="EamA"/>
    <property type="match status" value="2"/>
</dbReference>
<feature type="transmembrane region" description="Helical" evidence="1">
    <location>
        <begin position="141"/>
        <end position="164"/>
    </location>
</feature>
<dbReference type="AlphaFoldDB" id="A0A382E8V1"/>
<evidence type="ECO:0000259" key="2">
    <source>
        <dbReference type="Pfam" id="PF00892"/>
    </source>
</evidence>
<protein>
    <recommendedName>
        <fullName evidence="2">EamA domain-containing protein</fullName>
    </recommendedName>
</protein>
<dbReference type="InterPro" id="IPR037185">
    <property type="entry name" value="EmrE-like"/>
</dbReference>
<reference evidence="3" key="1">
    <citation type="submission" date="2018-05" db="EMBL/GenBank/DDBJ databases">
        <authorList>
            <person name="Lanie J.A."/>
            <person name="Ng W.-L."/>
            <person name="Kazmierczak K.M."/>
            <person name="Andrzejewski T.M."/>
            <person name="Davidsen T.M."/>
            <person name="Wayne K.J."/>
            <person name="Tettelin H."/>
            <person name="Glass J.I."/>
            <person name="Rusch D."/>
            <person name="Podicherti R."/>
            <person name="Tsui H.-C.T."/>
            <person name="Winkler M.E."/>
        </authorList>
    </citation>
    <scope>NUCLEOTIDE SEQUENCE</scope>
</reference>
<gene>
    <name evidence="3" type="ORF">METZ01_LOCUS199646</name>
</gene>
<feature type="domain" description="EamA" evidence="2">
    <location>
        <begin position="80"/>
        <end position="212"/>
    </location>
</feature>
<dbReference type="EMBL" id="UINC01043156">
    <property type="protein sequence ID" value="SVB46792.1"/>
    <property type="molecule type" value="Genomic_DNA"/>
</dbReference>
<organism evidence="3">
    <name type="scientific">marine metagenome</name>
    <dbReference type="NCBI Taxonomy" id="408172"/>
    <lineage>
        <taxon>unclassified sequences</taxon>
        <taxon>metagenomes</taxon>
        <taxon>ecological metagenomes</taxon>
    </lineage>
</organism>